<dbReference type="AlphaFoldDB" id="A0A7Z2JJP7"/>
<protein>
    <submittedName>
        <fullName evidence="1">Uncharacterized protein</fullName>
    </submittedName>
</protein>
<name>A0A7Z2JJP7_9BURK</name>
<keyword evidence="2" id="KW-1185">Reference proteome</keyword>
<dbReference type="EMBL" id="CP046915">
    <property type="protein sequence ID" value="QGZ65570.1"/>
    <property type="molecule type" value="Genomic_DNA"/>
</dbReference>
<reference evidence="1 2" key="1">
    <citation type="submission" date="2019-12" db="EMBL/GenBank/DDBJ databases">
        <title>Paraburkholderia acidiphila 7Q-K02 sp. nov and Paraburkholderia acidisoli DHF22 sp. nov., two strains isolated from forest soil.</title>
        <authorList>
            <person name="Gao Z."/>
            <person name="Qiu L."/>
        </authorList>
    </citation>
    <scope>NUCLEOTIDE SEQUENCE [LARGE SCALE GENOMIC DNA]</scope>
    <source>
        <strain evidence="1 2">DHF22</strain>
    </source>
</reference>
<dbReference type="KEGG" id="pacs:FAZ98_27900"/>
<dbReference type="Gene3D" id="3.40.190.10">
    <property type="entry name" value="Periplasmic binding protein-like II"/>
    <property type="match status" value="1"/>
</dbReference>
<organism evidence="1 2">
    <name type="scientific">Paraburkholderia acidisoli</name>
    <dbReference type="NCBI Taxonomy" id="2571748"/>
    <lineage>
        <taxon>Bacteria</taxon>
        <taxon>Pseudomonadati</taxon>
        <taxon>Pseudomonadota</taxon>
        <taxon>Betaproteobacteria</taxon>
        <taxon>Burkholderiales</taxon>
        <taxon>Burkholderiaceae</taxon>
        <taxon>Paraburkholderia</taxon>
    </lineage>
</organism>
<accession>A0A7Z2JJP7</accession>
<dbReference type="RefSeq" id="WP_158956138.1">
    <property type="nucleotide sequence ID" value="NZ_CP046915.1"/>
</dbReference>
<gene>
    <name evidence="1" type="ORF">FAZ98_27900</name>
</gene>
<evidence type="ECO:0000313" key="1">
    <source>
        <dbReference type="EMBL" id="QGZ65570.1"/>
    </source>
</evidence>
<evidence type="ECO:0000313" key="2">
    <source>
        <dbReference type="Proteomes" id="UP000433577"/>
    </source>
</evidence>
<proteinExistence type="predicted"/>
<dbReference type="Proteomes" id="UP000433577">
    <property type="component" value="Chromosome 3"/>
</dbReference>
<sequence>MIEPQDRLDEKLITVPVNKERLDIYTRFLLPAQCTPNFHRTAEQIELMLQLVAARRGVADTRSARCGSANKVFTSRFTLACATVTKRLPASQDFLIWLVERDLKQVGSEACITAVCE</sequence>